<sequence>ICYYRSPEAVIIVVPSSILVAKLGLDPGPTTDPSLHTLVITPKSLAYVAEEKDKNSECSIAAKSTCSENAAGRSKLWRKNLAARLKNHNLRSIQPSTSLAMPRGREDPVSDSVVKEPMTAAAVAVPAEQTISPYDGLLDSNLSIQTIIRDPRLAKRFKPNIEFGTMTLVPVSAPSPGPASAVMQDVTPVIALGSTADRTQSPTQDSSMILSSTSTSSLSFIVAVNKPELPKMNANIKQESEDLLSEINSTVSIVELEPELKPKTLLESADKSDGYMLIRLTLCEDDLQYTENDLQDDEEAFCCFGYGSNPVPLSTTQRSSFIEVTFYIVEIWSMHSLSLIIEDRYYLHLSVGMRISFDRLSLEGSSVVALLQSCFLRL</sequence>
<dbReference type="WBParaSite" id="SBAD_0001172901-mRNA-1">
    <property type="protein sequence ID" value="SBAD_0001172901-mRNA-1"/>
    <property type="gene ID" value="SBAD_0001172901"/>
</dbReference>
<dbReference type="Proteomes" id="UP000270296">
    <property type="component" value="Unassembled WGS sequence"/>
</dbReference>
<organism evidence="3">
    <name type="scientific">Soboliphyme baturini</name>
    <dbReference type="NCBI Taxonomy" id="241478"/>
    <lineage>
        <taxon>Eukaryota</taxon>
        <taxon>Metazoa</taxon>
        <taxon>Ecdysozoa</taxon>
        <taxon>Nematoda</taxon>
        <taxon>Enoplea</taxon>
        <taxon>Dorylaimia</taxon>
        <taxon>Dioctophymatida</taxon>
        <taxon>Dioctophymatoidea</taxon>
        <taxon>Soboliphymatidae</taxon>
        <taxon>Soboliphyme</taxon>
    </lineage>
</organism>
<proteinExistence type="predicted"/>
<accession>A0A183J646</accession>
<dbReference type="AlphaFoldDB" id="A0A183J646"/>
<name>A0A183J646_9BILA</name>
<evidence type="ECO:0000313" key="3">
    <source>
        <dbReference type="WBParaSite" id="SBAD_0001172901-mRNA-1"/>
    </source>
</evidence>
<evidence type="ECO:0000313" key="1">
    <source>
        <dbReference type="EMBL" id="VDP39280.1"/>
    </source>
</evidence>
<reference evidence="3" key="1">
    <citation type="submission" date="2016-06" db="UniProtKB">
        <authorList>
            <consortium name="WormBaseParasite"/>
        </authorList>
    </citation>
    <scope>IDENTIFICATION</scope>
</reference>
<gene>
    <name evidence="1" type="ORF">SBAD_LOCUS11344</name>
</gene>
<reference evidence="1 2" key="2">
    <citation type="submission" date="2018-11" db="EMBL/GenBank/DDBJ databases">
        <authorList>
            <consortium name="Pathogen Informatics"/>
        </authorList>
    </citation>
    <scope>NUCLEOTIDE SEQUENCE [LARGE SCALE GENOMIC DNA]</scope>
</reference>
<evidence type="ECO:0000313" key="2">
    <source>
        <dbReference type="Proteomes" id="UP000270296"/>
    </source>
</evidence>
<dbReference type="EMBL" id="UZAM01015487">
    <property type="protein sequence ID" value="VDP39280.1"/>
    <property type="molecule type" value="Genomic_DNA"/>
</dbReference>
<keyword evidence="2" id="KW-1185">Reference proteome</keyword>
<protein>
    <submittedName>
        <fullName evidence="3">Flocculation protein FLO11-like</fullName>
    </submittedName>
</protein>